<dbReference type="InterPro" id="IPR013897">
    <property type="entry name" value="Duc1"/>
</dbReference>
<dbReference type="Pfam" id="PF00109">
    <property type="entry name" value="ketoacyl-synt"/>
    <property type="match status" value="1"/>
</dbReference>
<keyword evidence="2" id="KW-0597">Phosphoprotein</keyword>
<evidence type="ECO:0000256" key="5">
    <source>
        <dbReference type="ARBA" id="ARBA00023002"/>
    </source>
</evidence>
<feature type="compositionally biased region" description="Low complexity" evidence="9">
    <location>
        <begin position="479"/>
        <end position="489"/>
    </location>
</feature>
<dbReference type="Pfam" id="PF08242">
    <property type="entry name" value="Methyltransf_12"/>
    <property type="match status" value="1"/>
</dbReference>
<feature type="region of interest" description="Disordered" evidence="9">
    <location>
        <begin position="2827"/>
        <end position="2909"/>
    </location>
</feature>
<dbReference type="InterPro" id="IPR016039">
    <property type="entry name" value="Thiolase-like"/>
</dbReference>
<dbReference type="GO" id="GO:1901336">
    <property type="term" value="P:lactone biosynthetic process"/>
    <property type="evidence" value="ECO:0007669"/>
    <property type="project" value="UniProtKB-ARBA"/>
</dbReference>
<feature type="region of interest" description="Disordered" evidence="9">
    <location>
        <begin position="2934"/>
        <end position="3007"/>
    </location>
</feature>
<dbReference type="SUPFAM" id="SSF55048">
    <property type="entry name" value="Probable ACP-binding domain of malonyl-CoA ACP transacylase"/>
    <property type="match status" value="1"/>
</dbReference>
<dbReference type="EMBL" id="JAAABM010000008">
    <property type="protein sequence ID" value="KAF7675777.1"/>
    <property type="molecule type" value="Genomic_DNA"/>
</dbReference>
<dbReference type="InterPro" id="IPR014043">
    <property type="entry name" value="Acyl_transferase_dom"/>
</dbReference>
<protein>
    <submittedName>
        <fullName evidence="12">Polyketide synthase</fullName>
    </submittedName>
</protein>
<evidence type="ECO:0000256" key="6">
    <source>
        <dbReference type="ARBA" id="ARBA00023268"/>
    </source>
</evidence>
<reference evidence="12" key="1">
    <citation type="submission" date="2020-01" db="EMBL/GenBank/DDBJ databases">
        <authorList>
            <person name="Feng Z.H.Z."/>
        </authorList>
    </citation>
    <scope>NUCLEOTIDE SEQUENCE</scope>
    <source>
        <strain evidence="12">CBS107.38</strain>
    </source>
</reference>
<dbReference type="InterPro" id="IPR049551">
    <property type="entry name" value="PKS_DH_C"/>
</dbReference>
<dbReference type="GO" id="GO:0044550">
    <property type="term" value="P:secondary metabolite biosynthetic process"/>
    <property type="evidence" value="ECO:0007669"/>
    <property type="project" value="TreeGrafter"/>
</dbReference>
<dbReference type="PROSITE" id="PS52019">
    <property type="entry name" value="PKS_MFAS_DH"/>
    <property type="match status" value="1"/>
</dbReference>
<dbReference type="FunFam" id="3.40.50.720:FF:000209">
    <property type="entry name" value="Polyketide synthase Pks12"/>
    <property type="match status" value="1"/>
</dbReference>
<dbReference type="SMART" id="SM00826">
    <property type="entry name" value="PKS_DH"/>
    <property type="match status" value="1"/>
</dbReference>
<dbReference type="Gene3D" id="3.90.180.10">
    <property type="entry name" value="Medium-chain alcohol dehydrogenases, catalytic domain"/>
    <property type="match status" value="1"/>
</dbReference>
<dbReference type="InterPro" id="IPR011032">
    <property type="entry name" value="GroES-like_sf"/>
</dbReference>
<dbReference type="Gene3D" id="3.10.129.110">
    <property type="entry name" value="Polyketide synthase dehydratase"/>
    <property type="match status" value="1"/>
</dbReference>
<dbReference type="Gene3D" id="3.40.366.10">
    <property type="entry name" value="Malonyl-Coenzyme A Acyl Carrier Protein, domain 2"/>
    <property type="match status" value="1"/>
</dbReference>
<dbReference type="GO" id="GO:0004315">
    <property type="term" value="F:3-oxoacyl-[acyl-carrier-protein] synthase activity"/>
    <property type="evidence" value="ECO:0007669"/>
    <property type="project" value="InterPro"/>
</dbReference>
<dbReference type="Pfam" id="PF08659">
    <property type="entry name" value="KR"/>
    <property type="match status" value="1"/>
</dbReference>
<keyword evidence="3" id="KW-0808">Transferase</keyword>
<dbReference type="Gene3D" id="3.30.70.3290">
    <property type="match status" value="1"/>
</dbReference>
<dbReference type="SMART" id="SM00825">
    <property type="entry name" value="PKS_KS"/>
    <property type="match status" value="1"/>
</dbReference>
<dbReference type="CDD" id="cd00833">
    <property type="entry name" value="PKS"/>
    <property type="match status" value="1"/>
</dbReference>
<dbReference type="GeneID" id="62204721"/>
<dbReference type="GO" id="GO:0004312">
    <property type="term" value="F:fatty acid synthase activity"/>
    <property type="evidence" value="ECO:0007669"/>
    <property type="project" value="TreeGrafter"/>
</dbReference>
<feature type="compositionally biased region" description="Basic and acidic residues" evidence="9">
    <location>
        <begin position="2896"/>
        <end position="2906"/>
    </location>
</feature>
<dbReference type="InterPro" id="IPR057326">
    <property type="entry name" value="KR_dom"/>
</dbReference>
<keyword evidence="13" id="KW-1185">Reference proteome</keyword>
<dbReference type="Gene3D" id="1.10.1200.10">
    <property type="entry name" value="ACP-like"/>
    <property type="match status" value="1"/>
</dbReference>
<dbReference type="SMART" id="SM00822">
    <property type="entry name" value="PKS_KR"/>
    <property type="match status" value="1"/>
</dbReference>
<dbReference type="SUPFAM" id="SSF51735">
    <property type="entry name" value="NAD(P)-binding Rossmann-fold domains"/>
    <property type="match status" value="3"/>
</dbReference>
<dbReference type="SMART" id="SM00829">
    <property type="entry name" value="PKS_ER"/>
    <property type="match status" value="1"/>
</dbReference>
<proteinExistence type="predicted"/>
<feature type="domain" description="PKS/mFAS DH" evidence="11">
    <location>
        <begin position="983"/>
        <end position="1300"/>
    </location>
</feature>
<dbReference type="InterPro" id="IPR013154">
    <property type="entry name" value="ADH-like_N"/>
</dbReference>
<feature type="compositionally biased region" description="Basic and acidic residues" evidence="9">
    <location>
        <begin position="2843"/>
        <end position="2856"/>
    </location>
</feature>
<reference evidence="12" key="2">
    <citation type="submission" date="2020-08" db="EMBL/GenBank/DDBJ databases">
        <title>Draft Genome Sequence of Cumin Blight Pathogen Alternaria burnsii.</title>
        <authorList>
            <person name="Feng Z."/>
        </authorList>
    </citation>
    <scope>NUCLEOTIDE SEQUENCE</scope>
    <source>
        <strain evidence="12">CBS107.38</strain>
    </source>
</reference>
<dbReference type="Gene3D" id="3.40.47.10">
    <property type="match status" value="1"/>
</dbReference>
<evidence type="ECO:0000256" key="3">
    <source>
        <dbReference type="ARBA" id="ARBA00022679"/>
    </source>
</evidence>
<feature type="region of interest" description="Disordered" evidence="9">
    <location>
        <begin position="479"/>
        <end position="510"/>
    </location>
</feature>
<dbReference type="Pfam" id="PF21089">
    <property type="entry name" value="PKS_DH_N"/>
    <property type="match status" value="1"/>
</dbReference>
<evidence type="ECO:0000313" key="12">
    <source>
        <dbReference type="EMBL" id="KAF7675777.1"/>
    </source>
</evidence>
<dbReference type="InterPro" id="IPR016036">
    <property type="entry name" value="Malonyl_transacylase_ACP-bd"/>
</dbReference>
<dbReference type="InterPro" id="IPR014031">
    <property type="entry name" value="Ketoacyl_synth_C"/>
</dbReference>
<sequence length="3007" mass="328254">NAGIDFPNCLPFLVNILHHRSTTMNKPVAIIGIAFRGPGDARDPEAFYRMLVEGRHARTEIPKDRYNVDAFYHPDAERLGSIQQRHAHFLQQDFKVFDAPFFSITPKEAKAMDPTHRILLEATYEGFENAGLSLENISGTQTSCYIGTFTADFPNLQARDNEGPSIYHATGMSASLASNRLSWFYNLRGPSLTVDTACSSSLTAFHLACQSIRTGEAEMSVVGGANLMFGPDMSILLGAAKILSPEGKSKMWDANANGFARGEGFGVTILKPLDAALRDGDNIRAVVLATAANEDGHTPGISLPNSEAQQELIRSAYKMAGVDPAETGYVEAHGTGTQAGDPLEARAILKTVGSVEGRKSDLYVGSVKTNIGHLEGAAGVAGIIKAALTIERGMIPPNLWFEKLNPEIDLPENVKIATKLTPWPHNGPRRASVNSFGFGGANAHAILEDAASFLSRHGLKGRHTTAPLLPSVSSVRVSHLSDSPSSSASTVTDEATSGESSDNISDVSSEVLRDVHPTPKLLVLSSNDQEGVKRSAERLQEYLASKTSTAPSFLNDLTYTLSAKRTVLPWKSYAVSSSVSGLREKISSLPLVVRSSASAIPRIAFVFTGQGTQWHAMGRGLSVYKTFAESMQRSEVMLKSFGCPWSLAEELNRSEAQCRLRETDYSQPACTAVQVALVDLMSGFEVRPVAVLGHSSGEIAAAYAAGFIDQEAAIKIAWLRGQVSKTVSKDGGMLAVSASADSIQSHLECLKSGKAVVGCFNSTKACTVTGDTSAIDELQTVLKHAQVACTRLPMDVAYHSFHMEAAREKYEKALEGIAHGSRSTIPMFSSVTGTLVNSTQMKPSYWVDNLVSPVNFVAATRSLLSYPQESKSRKAFANLFVELGPHSALRSYLLDIFSSENCAADTMYTTLLRRSFDGAATTLEAMGHLWAHGYKVDVSKVNDVSSDSINMLIDLPPYAWNHKPYWDESHLSRQHRLRQSPRTDLVGYRLLGTPEHTWRNFLRCNENPWIREHKVQGDILYPGAGMLAMAIEAARQLAQETSADEIYGFELRDVNIDTALRVPDTEKGIEVMTQLHNRRTGTRAAPSSTLYEFTIFSWSEEMSSWSAHARGLVSVTFKTFSPSMEREVALGNERYMSSLAEARRICQKPARSFLYDTVETIGMQYGPTFRNMTELYAGPNASYGVIKVPDTKAIMPKGFEFPHVVHPATLDSVLHLIFPSISGEEQALNEAVVPRSFDRIFVSANIPRNAGAELCGCSSAKKLSYTTWNSNITMSEATMTEPVVIMEGIVLASVGATEDASRQLEMRASCFAQNWHVDADLLAPSQIKEIIYRRTLKSKDDDSVLDLLEFVCLVYIYRILDWFQTEEGKAHVPQDGFWKSYVEWMHDTVKQFPALSADVEKEMEKARQRIVKSESGDITVQMVDRIGQNLSRIFKREVEALQCMTEGDLLYSFYRGAFGTSFNTNVAEYVGLIADKQPGLRILEIGAGTGGTTYHVLERLRNPDGTSKAAQYYFTDISPGFLAKAADRFNQDASIMQFGTLNIENTPTEQGFNPESYDLIVCANVLHATKSIQETLAHCKLLLKPGGRLVLSEVTIKRIFSGFIMGPLPGWWLGEADGRTGGPLLDAGEWNVALKKAGFSGVDVDIRGDRETSKEPVSLLVSTKPETAAPSLPSCLVITTSTEASNKLANTIQRAFASASHDISIAQWNDITKTQVESKYCICLAEWEDAILANLTDDNWDRLREVILSSEGALWITGGGALDTPCPMNSLMVGLGRAIRNEDAGVRLACLDLDPPTTVNFEEASQIILKVALAHIRGDSTEGEFAARGNMVYVPRVERTLEVDGSLRKYEAKGDPEMVPFIGCGRPLKLTIKTPGLLDTFQWEEDEVYHTPLPEDWIEIEVKAVGLNFKDVLVALGNLAENKLGVDASGIVTRVGSAVTDIKVGDRVMTASCDTFATYVRFPAKGAMCVPSGMSFEEAASMPLIFLTAYYALVTAGGIVAGEKILIHAAAGGVGQAAIMIAQAKGAEIFATVGADTKKQLLVEQYGISEDHIFSSRDTSFVKGVLRATGGQGVDLVLNSLAGEALRLSWTDCLAKFGRFLEIGKADLFANTGLDMKPLLDNKRYIGVNLLDFENNPTPRAVALWQDTTKMIHDGSIKPIAPLQVFTMAEVEKAFRHMQAGKHTGKVIVRADDADVVRAVPRVPRVSIHPDATYVIAGLGGITREIARWLAEKGARSLVFLSRSAASGTDNQAFALQLRNTYDVTPLAYDCDVGDKAALQAVLDDLKAKGLPSIKGCATGAMVLQDCLFDKMTADHIRTTVGPKVHGTWNLHELLPRDMDFFVMLSSLAGVMGHRGQGNYGCGNNFQDEFASFRRGQGLPAMTIDIGYLLSVGFVAEHDEYVDHVKAMGLKVMHTSDLHGLLATAIEGPSQHPGQVMCGLPFNEHDDAWYWMADARFAALRNVAAGSSANAGQAISLREELTRCGTANEEAVQLITAAIVQRLASLMMIPEADIDAGRPLSAYGVDSLVAVEFTIMSGNGVDPEARDKYLLQVTAGPSYNTSEHEQVSVNGADPTHVESELVDAWVRVRIKDYHGLPRSSPASSSYFDHPQHTSDRYSIAYSFVPKQDMSGSDLVMGFDYGHSIKHQLPPGFRYAMKIATSMLDPGLYSDAYSDEPYLYGPALSSFFAFRIGDRTSEVPAKDQLANLSQEADNVIEEGASGSGKEVRKASSMPSKWKKRRKHYLDEQALSAFTFEKGRMYHADFFNPHLDFANFSLRLPGFSISVAKYVDEKTHHLRYVFKNRRTSDVLLVVFFKLLFGKELDDTLEKEKRRESAPAAVATDDQPKQKSTGHDELTKVCAAEEAERRASQPQPSTVERDHAPPKQPGSTNGVTAERAVEDDGKSQEDQSYISQATTAASNLANSVVAVYAALGFGNSSSSSDSEASSRRSSSSHPPNRSMTAEIDNMNDETVEQYLQSRQGSRGAEIKQLQSDRAYAHSNCTRQGAP</sequence>
<name>A0A8H7EDI6_9PLEO</name>
<dbReference type="InterPro" id="IPR020807">
    <property type="entry name" value="PKS_DH"/>
</dbReference>
<evidence type="ECO:0000256" key="4">
    <source>
        <dbReference type="ARBA" id="ARBA00022857"/>
    </source>
</evidence>
<dbReference type="InterPro" id="IPR049552">
    <property type="entry name" value="PKS_DH_N"/>
</dbReference>
<gene>
    <name evidence="12" type="ORF">GT037_006496</name>
</gene>
<dbReference type="InterPro" id="IPR036736">
    <property type="entry name" value="ACP-like_sf"/>
</dbReference>
<evidence type="ECO:0000259" key="11">
    <source>
        <dbReference type="PROSITE" id="PS52019"/>
    </source>
</evidence>
<dbReference type="GO" id="GO:0016491">
    <property type="term" value="F:oxidoreductase activity"/>
    <property type="evidence" value="ECO:0007669"/>
    <property type="project" value="UniProtKB-KW"/>
</dbReference>
<dbReference type="InterPro" id="IPR020841">
    <property type="entry name" value="PKS_Beta-ketoAc_synthase_dom"/>
</dbReference>
<accession>A0A8H7EDI6</accession>
<dbReference type="PROSITE" id="PS00606">
    <property type="entry name" value="KS3_1"/>
    <property type="match status" value="1"/>
</dbReference>
<dbReference type="Gene3D" id="3.40.50.720">
    <property type="entry name" value="NAD(P)-binding Rossmann-like Domain"/>
    <property type="match status" value="2"/>
</dbReference>
<keyword evidence="7" id="KW-0012">Acyltransferase</keyword>
<dbReference type="Pfam" id="PF08588">
    <property type="entry name" value="Duc1"/>
    <property type="match status" value="1"/>
</dbReference>
<comment type="caution">
    <text evidence="12">The sequence shown here is derived from an EMBL/GenBank/DDBJ whole genome shotgun (WGS) entry which is preliminary data.</text>
</comment>
<feature type="domain" description="Ketosynthase family 3 (KS3)" evidence="10">
    <location>
        <begin position="25"/>
        <end position="449"/>
    </location>
</feature>
<dbReference type="InterPro" id="IPR014030">
    <property type="entry name" value="Ketoacyl_synth_N"/>
</dbReference>
<feature type="region of interest" description="N-terminal hotdog fold" evidence="8">
    <location>
        <begin position="983"/>
        <end position="1120"/>
    </location>
</feature>
<feature type="active site" description="Proton donor; for dehydratase activity" evidence="8">
    <location>
        <position position="1211"/>
    </location>
</feature>
<dbReference type="InterPro" id="IPR013217">
    <property type="entry name" value="Methyltransf_12"/>
</dbReference>
<evidence type="ECO:0000256" key="7">
    <source>
        <dbReference type="ARBA" id="ARBA00023315"/>
    </source>
</evidence>
<dbReference type="Proteomes" id="UP000596902">
    <property type="component" value="Unassembled WGS sequence"/>
</dbReference>
<dbReference type="InterPro" id="IPR013968">
    <property type="entry name" value="PKS_KR"/>
</dbReference>
<dbReference type="InterPro" id="IPR020843">
    <property type="entry name" value="ER"/>
</dbReference>
<keyword evidence="6" id="KW-0511">Multifunctional enzyme</keyword>
<dbReference type="InterPro" id="IPR056501">
    <property type="entry name" value="NAD-bd_HRPKS_sdrA"/>
</dbReference>
<evidence type="ECO:0000256" key="9">
    <source>
        <dbReference type="SAM" id="MobiDB-lite"/>
    </source>
</evidence>
<dbReference type="Gene3D" id="3.40.50.150">
    <property type="entry name" value="Vaccinia Virus protein VP39"/>
    <property type="match status" value="1"/>
</dbReference>
<dbReference type="PANTHER" id="PTHR43775:SF29">
    <property type="entry name" value="ASPERFURANONE POLYKETIDE SYNTHASE AFOG-RELATED"/>
    <property type="match status" value="1"/>
</dbReference>
<dbReference type="Pfam" id="PF16197">
    <property type="entry name" value="KAsynt_C_assoc"/>
    <property type="match status" value="1"/>
</dbReference>
<dbReference type="InterPro" id="IPR042104">
    <property type="entry name" value="PKS_dehydratase_sf"/>
</dbReference>
<dbReference type="PANTHER" id="PTHR43775">
    <property type="entry name" value="FATTY ACID SYNTHASE"/>
    <property type="match status" value="1"/>
</dbReference>
<dbReference type="PROSITE" id="PS52004">
    <property type="entry name" value="KS3_2"/>
    <property type="match status" value="1"/>
</dbReference>
<dbReference type="Pfam" id="PF02801">
    <property type="entry name" value="Ketoacyl-synt_C"/>
    <property type="match status" value="1"/>
</dbReference>
<evidence type="ECO:0000256" key="8">
    <source>
        <dbReference type="PROSITE-ProRule" id="PRU01363"/>
    </source>
</evidence>
<dbReference type="SUPFAM" id="SSF53901">
    <property type="entry name" value="Thiolase-like"/>
    <property type="match status" value="1"/>
</dbReference>
<dbReference type="SUPFAM" id="SSF50129">
    <property type="entry name" value="GroES-like"/>
    <property type="match status" value="1"/>
</dbReference>
<feature type="non-terminal residue" evidence="12">
    <location>
        <position position="1"/>
    </location>
</feature>
<dbReference type="SMART" id="SM00827">
    <property type="entry name" value="PKS_AT"/>
    <property type="match status" value="1"/>
</dbReference>
<dbReference type="Pfam" id="PF08240">
    <property type="entry name" value="ADH_N"/>
    <property type="match status" value="1"/>
</dbReference>
<feature type="compositionally biased region" description="Polar residues" evidence="9">
    <location>
        <begin position="490"/>
        <end position="508"/>
    </location>
</feature>
<dbReference type="GO" id="GO:0006633">
    <property type="term" value="P:fatty acid biosynthetic process"/>
    <property type="evidence" value="ECO:0007669"/>
    <property type="project" value="InterPro"/>
</dbReference>
<dbReference type="InterPro" id="IPR032821">
    <property type="entry name" value="PKS_assoc"/>
</dbReference>
<keyword evidence="4" id="KW-0521">NADP</keyword>
<evidence type="ECO:0000256" key="1">
    <source>
        <dbReference type="ARBA" id="ARBA00022450"/>
    </source>
</evidence>
<dbReference type="InterPro" id="IPR016035">
    <property type="entry name" value="Acyl_Trfase/lysoPLipase"/>
</dbReference>
<evidence type="ECO:0000259" key="10">
    <source>
        <dbReference type="PROSITE" id="PS52004"/>
    </source>
</evidence>
<dbReference type="SUPFAM" id="SSF53335">
    <property type="entry name" value="S-adenosyl-L-methionine-dependent methyltransferases"/>
    <property type="match status" value="1"/>
</dbReference>
<dbReference type="Pfam" id="PF14765">
    <property type="entry name" value="PS-DH"/>
    <property type="match status" value="1"/>
</dbReference>
<dbReference type="Pfam" id="PF23114">
    <property type="entry name" value="NAD-bd_HRPKS_sdrA"/>
    <property type="match status" value="1"/>
</dbReference>
<evidence type="ECO:0000313" key="13">
    <source>
        <dbReference type="Proteomes" id="UP000596902"/>
    </source>
</evidence>
<dbReference type="InterPro" id="IPR018201">
    <property type="entry name" value="Ketoacyl_synth_AS"/>
</dbReference>
<dbReference type="InterPro" id="IPR029063">
    <property type="entry name" value="SAM-dependent_MTases_sf"/>
</dbReference>
<dbReference type="CDD" id="cd02440">
    <property type="entry name" value="AdoMet_MTases"/>
    <property type="match status" value="1"/>
</dbReference>
<dbReference type="RefSeq" id="XP_038786040.1">
    <property type="nucleotide sequence ID" value="XM_038931543.1"/>
</dbReference>
<dbReference type="Pfam" id="PF13602">
    <property type="entry name" value="ADH_zinc_N_2"/>
    <property type="match status" value="1"/>
</dbReference>
<keyword evidence="5" id="KW-0560">Oxidoreductase</keyword>
<organism evidence="12 13">
    <name type="scientific">Alternaria burnsii</name>
    <dbReference type="NCBI Taxonomy" id="1187904"/>
    <lineage>
        <taxon>Eukaryota</taxon>
        <taxon>Fungi</taxon>
        <taxon>Dikarya</taxon>
        <taxon>Ascomycota</taxon>
        <taxon>Pezizomycotina</taxon>
        <taxon>Dothideomycetes</taxon>
        <taxon>Pleosporomycetidae</taxon>
        <taxon>Pleosporales</taxon>
        <taxon>Pleosporineae</taxon>
        <taxon>Pleosporaceae</taxon>
        <taxon>Alternaria</taxon>
        <taxon>Alternaria sect. Alternaria</taxon>
    </lineage>
</organism>
<feature type="active site" description="Proton acceptor; for dehydratase activity" evidence="8">
    <location>
        <position position="1013"/>
    </location>
</feature>
<dbReference type="InterPro" id="IPR001227">
    <property type="entry name" value="Ac_transferase_dom_sf"/>
</dbReference>
<evidence type="ECO:0000256" key="2">
    <source>
        <dbReference type="ARBA" id="ARBA00022553"/>
    </source>
</evidence>
<dbReference type="Pfam" id="PF00698">
    <property type="entry name" value="Acyl_transf_1"/>
    <property type="match status" value="1"/>
</dbReference>
<dbReference type="CDD" id="cd05195">
    <property type="entry name" value="enoyl_red"/>
    <property type="match status" value="1"/>
</dbReference>
<dbReference type="SUPFAM" id="SSF52151">
    <property type="entry name" value="FabD/lysophospholipase-like"/>
    <property type="match status" value="1"/>
</dbReference>
<feature type="compositionally biased region" description="Low complexity" evidence="9">
    <location>
        <begin position="2934"/>
        <end position="2953"/>
    </location>
</feature>
<dbReference type="InterPro" id="IPR050091">
    <property type="entry name" value="PKS_NRPS_Biosynth_Enz"/>
</dbReference>
<keyword evidence="1" id="KW-0596">Phosphopantetheine</keyword>
<feature type="region of interest" description="C-terminal hotdog fold" evidence="8">
    <location>
        <begin position="1144"/>
        <end position="1300"/>
    </location>
</feature>
<dbReference type="InterPro" id="IPR036291">
    <property type="entry name" value="NAD(P)-bd_dom_sf"/>
</dbReference>
<dbReference type="InterPro" id="IPR049900">
    <property type="entry name" value="PKS_mFAS_DH"/>
</dbReference>